<name>A0A7D6VRM1_9CLOT</name>
<sequence length="190" mass="23076">MFQHGFPNELRDDVLKVTHLIPKTTYSNINIGISEESVHYSHDTHFIKFPYRIYFINIKDEILNELTLQQKMILHCIYTRSCNGYVRQQHLRLLLLMNYSRWTIPYIVKLCDEYVIEILEMTYDILNDKDNKQIKSFCYENIDSFSKSHDRMVSYWNEYYRHKSSHLNKYVGTKLFRECFGYTNSIKRRT</sequence>
<evidence type="ECO:0000313" key="2">
    <source>
        <dbReference type="Proteomes" id="UP000512286"/>
    </source>
</evidence>
<dbReference type="RefSeq" id="WP_181602990.1">
    <property type="nucleotide sequence ID" value="NZ_CP059378.1"/>
</dbReference>
<proteinExistence type="predicted"/>
<protein>
    <submittedName>
        <fullName evidence="1">Uncharacterized protein</fullName>
    </submittedName>
</protein>
<dbReference type="AlphaFoldDB" id="A0A7D6VRM1"/>
<reference evidence="1 2" key="1">
    <citation type="submission" date="2020-07" db="EMBL/GenBank/DDBJ databases">
        <title>Electron transfer.</title>
        <authorList>
            <person name="Huang L."/>
            <person name="Liu X."/>
            <person name="Zhou S."/>
        </authorList>
    </citation>
    <scope>NUCLEOTIDE SEQUENCE [LARGE SCALE GENOMIC DNA]</scope>
    <source>
        <strain evidence="1 2">Lx1</strain>
    </source>
</reference>
<dbReference type="Proteomes" id="UP000512286">
    <property type="component" value="Chromosome"/>
</dbReference>
<dbReference type="KEGG" id="cint:HZF06_07445"/>
<organism evidence="1 2">
    <name type="scientific">Clostridium intestinale</name>
    <dbReference type="NCBI Taxonomy" id="36845"/>
    <lineage>
        <taxon>Bacteria</taxon>
        <taxon>Bacillati</taxon>
        <taxon>Bacillota</taxon>
        <taxon>Clostridia</taxon>
        <taxon>Eubacteriales</taxon>
        <taxon>Clostridiaceae</taxon>
        <taxon>Clostridium</taxon>
    </lineage>
</organism>
<evidence type="ECO:0000313" key="1">
    <source>
        <dbReference type="EMBL" id="QLY81407.1"/>
    </source>
</evidence>
<dbReference type="EMBL" id="CP059378">
    <property type="protein sequence ID" value="QLY81407.1"/>
    <property type="molecule type" value="Genomic_DNA"/>
</dbReference>
<accession>A0A7D6VRM1</accession>
<gene>
    <name evidence="1" type="ORF">HZF06_07445</name>
</gene>